<keyword evidence="4 8" id="KW-0067">ATP-binding</keyword>
<dbReference type="InterPro" id="IPR036695">
    <property type="entry name" value="Arg-tRNA-synth_N_sf"/>
</dbReference>
<dbReference type="Pfam" id="PF05746">
    <property type="entry name" value="DALR_1"/>
    <property type="match status" value="1"/>
</dbReference>
<evidence type="ECO:0000256" key="8">
    <source>
        <dbReference type="HAMAP-Rule" id="MF_00123"/>
    </source>
</evidence>
<keyword evidence="8" id="KW-0963">Cytoplasm</keyword>
<comment type="catalytic activity">
    <reaction evidence="7 8">
        <text>tRNA(Arg) + L-arginine + ATP = L-arginyl-tRNA(Arg) + AMP + diphosphate</text>
        <dbReference type="Rhea" id="RHEA:20301"/>
        <dbReference type="Rhea" id="RHEA-COMP:9658"/>
        <dbReference type="Rhea" id="RHEA-COMP:9673"/>
        <dbReference type="ChEBI" id="CHEBI:30616"/>
        <dbReference type="ChEBI" id="CHEBI:32682"/>
        <dbReference type="ChEBI" id="CHEBI:33019"/>
        <dbReference type="ChEBI" id="CHEBI:78442"/>
        <dbReference type="ChEBI" id="CHEBI:78513"/>
        <dbReference type="ChEBI" id="CHEBI:456215"/>
        <dbReference type="EC" id="6.1.1.19"/>
    </reaction>
</comment>
<dbReference type="Gene3D" id="1.10.730.10">
    <property type="entry name" value="Isoleucyl-tRNA Synthetase, Domain 1"/>
    <property type="match status" value="1"/>
</dbReference>
<comment type="subcellular location">
    <subcellularLocation>
        <location evidence="8">Cytoplasm</location>
    </subcellularLocation>
</comment>
<organism evidence="13 14">
    <name type="scientific">Candidatus Undinarchaeum marinum</name>
    <dbReference type="NCBI Taxonomy" id="2756141"/>
    <lineage>
        <taxon>Archaea</taxon>
        <taxon>Candidatus Undinarchaeota</taxon>
        <taxon>Candidatus Undinarchaeia</taxon>
        <taxon>Candidatus Undinarchaeales</taxon>
        <taxon>Candidatus Undinarchaeaceae</taxon>
        <taxon>Candidatus Undinarchaeum</taxon>
    </lineage>
</organism>
<evidence type="ECO:0000256" key="7">
    <source>
        <dbReference type="ARBA" id="ARBA00049339"/>
    </source>
</evidence>
<evidence type="ECO:0000256" key="5">
    <source>
        <dbReference type="ARBA" id="ARBA00022917"/>
    </source>
</evidence>
<dbReference type="PRINTS" id="PR01038">
    <property type="entry name" value="TRNASYNTHARG"/>
</dbReference>
<evidence type="ECO:0000313" key="13">
    <source>
        <dbReference type="EMBL" id="HIJ99260.1"/>
    </source>
</evidence>
<evidence type="ECO:0000259" key="11">
    <source>
        <dbReference type="SMART" id="SM00836"/>
    </source>
</evidence>
<gene>
    <name evidence="8 13" type="primary">argS</name>
    <name evidence="13" type="ORF">H1011_00345</name>
</gene>
<dbReference type="Gene3D" id="3.40.50.620">
    <property type="entry name" value="HUPs"/>
    <property type="match status" value="1"/>
</dbReference>
<accession>A0A832UZG9</accession>
<proteinExistence type="inferred from homology"/>
<name>A0A832UZG9_9ARCH</name>
<dbReference type="SMART" id="SM01016">
    <property type="entry name" value="Arg_tRNA_synt_N"/>
    <property type="match status" value="1"/>
</dbReference>
<dbReference type="SUPFAM" id="SSF47323">
    <property type="entry name" value="Anticodon-binding domain of a subclass of class I aminoacyl-tRNA synthetases"/>
    <property type="match status" value="1"/>
</dbReference>
<evidence type="ECO:0000256" key="3">
    <source>
        <dbReference type="ARBA" id="ARBA00022741"/>
    </source>
</evidence>
<dbReference type="SUPFAM" id="SSF55190">
    <property type="entry name" value="Arginyl-tRNA synthetase (ArgRS), N-terminal 'additional' domain"/>
    <property type="match status" value="1"/>
</dbReference>
<evidence type="ECO:0000256" key="9">
    <source>
        <dbReference type="RuleBase" id="RU363038"/>
    </source>
</evidence>
<dbReference type="GO" id="GO:0006420">
    <property type="term" value="P:arginyl-tRNA aminoacylation"/>
    <property type="evidence" value="ECO:0007669"/>
    <property type="project" value="UniProtKB-UniRule"/>
</dbReference>
<feature type="region of interest" description="Disordered" evidence="10">
    <location>
        <begin position="1"/>
        <end position="88"/>
    </location>
</feature>
<dbReference type="EMBL" id="DVAD01000003">
    <property type="protein sequence ID" value="HIJ99260.1"/>
    <property type="molecule type" value="Genomic_DNA"/>
</dbReference>
<evidence type="ECO:0000256" key="4">
    <source>
        <dbReference type="ARBA" id="ARBA00022840"/>
    </source>
</evidence>
<keyword evidence="6 8" id="KW-0030">Aminoacyl-tRNA synthetase</keyword>
<comment type="similarity">
    <text evidence="1 8 9">Belongs to the class-I aminoacyl-tRNA synthetase family.</text>
</comment>
<dbReference type="PANTHER" id="PTHR11956">
    <property type="entry name" value="ARGINYL-TRNA SYNTHETASE"/>
    <property type="match status" value="1"/>
</dbReference>
<keyword evidence="5 8" id="KW-0648">Protein biosynthesis</keyword>
<dbReference type="Pfam" id="PF00750">
    <property type="entry name" value="tRNA-synt_1d"/>
    <property type="match status" value="1"/>
</dbReference>
<reference evidence="13 14" key="1">
    <citation type="journal article" name="Nat. Commun.">
        <title>Undinarchaeota illuminate DPANN phylogeny and the impact of gene transfer on archaeal evolution.</title>
        <authorList>
            <person name="Dombrowski N."/>
            <person name="Williams T.A."/>
            <person name="Sun J."/>
            <person name="Woodcroft B.J."/>
            <person name="Lee J.H."/>
            <person name="Minh B.Q."/>
            <person name="Rinke C."/>
            <person name="Spang A."/>
        </authorList>
    </citation>
    <scope>NUCLEOTIDE SEQUENCE [LARGE SCALE GENOMIC DNA]</scope>
    <source>
        <strain evidence="13">MAG_bin17</strain>
    </source>
</reference>
<keyword evidence="2 8" id="KW-0436">Ligase</keyword>
<dbReference type="InterPro" id="IPR014729">
    <property type="entry name" value="Rossmann-like_a/b/a_fold"/>
</dbReference>
<dbReference type="GO" id="GO:0004814">
    <property type="term" value="F:arginine-tRNA ligase activity"/>
    <property type="evidence" value="ECO:0007669"/>
    <property type="project" value="UniProtKB-UniRule"/>
</dbReference>
<dbReference type="GO" id="GO:0005524">
    <property type="term" value="F:ATP binding"/>
    <property type="evidence" value="ECO:0007669"/>
    <property type="project" value="UniProtKB-UniRule"/>
</dbReference>
<evidence type="ECO:0000256" key="1">
    <source>
        <dbReference type="ARBA" id="ARBA00005594"/>
    </source>
</evidence>
<dbReference type="SUPFAM" id="SSF52374">
    <property type="entry name" value="Nucleotidylyl transferase"/>
    <property type="match status" value="1"/>
</dbReference>
<dbReference type="InterPro" id="IPR008909">
    <property type="entry name" value="DALR_anticod-bd"/>
</dbReference>
<evidence type="ECO:0000256" key="6">
    <source>
        <dbReference type="ARBA" id="ARBA00023146"/>
    </source>
</evidence>
<feature type="domain" description="DALR anticodon binding" evidence="11">
    <location>
        <begin position="562"/>
        <end position="678"/>
    </location>
</feature>
<dbReference type="SMART" id="SM00836">
    <property type="entry name" value="DALR_1"/>
    <property type="match status" value="1"/>
</dbReference>
<protein>
    <recommendedName>
        <fullName evidence="8">Arginine--tRNA ligase</fullName>
        <ecNumber evidence="8">6.1.1.19</ecNumber>
    </recommendedName>
    <alternativeName>
        <fullName evidence="8">Arginyl-tRNA synthetase</fullName>
        <shortName evidence="8">ArgRS</shortName>
    </alternativeName>
</protein>
<keyword evidence="3 8" id="KW-0547">Nucleotide-binding</keyword>
<dbReference type="Proteomes" id="UP000604391">
    <property type="component" value="Unassembled WGS sequence"/>
</dbReference>
<dbReference type="EC" id="6.1.1.19" evidence="8"/>
<dbReference type="Pfam" id="PF03485">
    <property type="entry name" value="Arg_tRNA_synt_N"/>
    <property type="match status" value="1"/>
</dbReference>
<dbReference type="InterPro" id="IPR001278">
    <property type="entry name" value="Arg-tRNA-ligase"/>
</dbReference>
<dbReference type="NCBIfam" id="TIGR00456">
    <property type="entry name" value="argS"/>
    <property type="match status" value="1"/>
</dbReference>
<dbReference type="AlphaFoldDB" id="A0A832UZG9"/>
<dbReference type="InterPro" id="IPR035684">
    <property type="entry name" value="ArgRS_core"/>
</dbReference>
<evidence type="ECO:0000256" key="10">
    <source>
        <dbReference type="SAM" id="MobiDB-lite"/>
    </source>
</evidence>
<feature type="short sequence motif" description="'HIGH' region" evidence="8">
    <location>
        <begin position="231"/>
        <end position="241"/>
    </location>
</feature>
<dbReference type="Gene3D" id="3.30.1360.70">
    <property type="entry name" value="Arginyl tRNA synthetase N-terminal domain"/>
    <property type="match status" value="1"/>
</dbReference>
<feature type="domain" description="Arginyl tRNA synthetase N-terminal" evidence="12">
    <location>
        <begin position="109"/>
        <end position="196"/>
    </location>
</feature>
<dbReference type="InterPro" id="IPR005148">
    <property type="entry name" value="Arg-tRNA-synth_N"/>
</dbReference>
<comment type="caution">
    <text evidence="13">The sequence shown here is derived from an EMBL/GenBank/DDBJ whole genome shotgun (WGS) entry which is preliminary data.</text>
</comment>
<sequence>MVIKNKKKPIKKRKMVKGAKTVKKPSKKAKVSKKRPVKKAVKVKGKSVMKKLAKKKPVKKEARKAKVSKKKAVKVKGKSVKKKLTKKKPVKKEEEIPEKEEILIPDPWMEAREEVVEAVKEVLKKLKIKPPMEVERTIEEPPSYKMGDLACSVSFPLGKLKRKSPREFAEKILANIKKPESCTKVKLAGAYVNFFFKKDLFMGNVLKESIKTDYGKNLTQPGKVMVEYSQANTHKAFHIGHLRGTSLGESLSRILRYSGYEVIRANYPGDVGAHVAKVLWCYRKFHDGEVPRENKGEWLGKLYTEACEKVDQYPDYKGEVEEVLRNLEDGTDEELMELWNETRQWSISDFKKIYEDLDTKFDVWFFESQMEKPGKEIVQDILKEKIAKKSDGAIIINMEKEKLGIFLLLRSDGTALYSTKDLALAKTKFEDYEIDRSIYITGSEQRLHFQQLFNALKKMGFKNADNCKHIPYDLVTLAEGKMSSREGTSILYSEMKRRMFEKALEEVMLRNPDMDPSMQRNIASDISIGAMKFQMLNIGNNKTIFFDWKRSLEFEGETGPYLQYAAVRSMHILEDVKKFPDPDKVDMKVPNDEEYEIIKHLSKFPMTVREASKNYRPDIIANYSIHLAEKFNAFYAQHPVLKEKDKDVRKARILLVQSVYNTLGRCLFLLGIKIPERM</sequence>
<dbReference type="HAMAP" id="MF_00123">
    <property type="entry name" value="Arg_tRNA_synth"/>
    <property type="match status" value="1"/>
</dbReference>
<evidence type="ECO:0000256" key="2">
    <source>
        <dbReference type="ARBA" id="ARBA00022598"/>
    </source>
</evidence>
<evidence type="ECO:0000259" key="12">
    <source>
        <dbReference type="SMART" id="SM01016"/>
    </source>
</evidence>
<keyword evidence="14" id="KW-1185">Reference proteome</keyword>
<dbReference type="GO" id="GO:0005737">
    <property type="term" value="C:cytoplasm"/>
    <property type="evidence" value="ECO:0007669"/>
    <property type="project" value="UniProtKB-SubCell"/>
</dbReference>
<dbReference type="InterPro" id="IPR009080">
    <property type="entry name" value="tRNAsynth_Ia_anticodon-bd"/>
</dbReference>
<dbReference type="PANTHER" id="PTHR11956:SF5">
    <property type="entry name" value="ARGININE--TRNA LIGASE, CYTOPLASMIC"/>
    <property type="match status" value="1"/>
</dbReference>
<evidence type="ECO:0000313" key="14">
    <source>
        <dbReference type="Proteomes" id="UP000604391"/>
    </source>
</evidence>